<gene>
    <name evidence="1" type="ordered locus">RB2370</name>
</gene>
<evidence type="ECO:0000313" key="1">
    <source>
        <dbReference type="EMBL" id="CAD72588.1"/>
    </source>
</evidence>
<dbReference type="Proteomes" id="UP000001025">
    <property type="component" value="Chromosome"/>
</dbReference>
<evidence type="ECO:0000313" key="2">
    <source>
        <dbReference type="Proteomes" id="UP000001025"/>
    </source>
</evidence>
<dbReference type="EMBL" id="BX294137">
    <property type="protein sequence ID" value="CAD72588.1"/>
    <property type="molecule type" value="Genomic_DNA"/>
</dbReference>
<protein>
    <submittedName>
        <fullName evidence="1">Uncharacterized protein</fullName>
    </submittedName>
</protein>
<dbReference type="HOGENOM" id="CLU_3047365_0_0_0"/>
<proteinExistence type="predicted"/>
<accession>Q7UVY3</accession>
<keyword evidence="2" id="KW-1185">Reference proteome</keyword>
<dbReference type="InParanoid" id="Q7UVY3"/>
<sequence>MGSHLTNREDELVFLQTTLTLSRHLQILIQPCHEFKRDTSFIGEALAAITFKTY</sequence>
<dbReference type="KEGG" id="rba:RB2370"/>
<name>Q7UVY3_RHOBA</name>
<dbReference type="STRING" id="243090.RB2370"/>
<organism evidence="1 2">
    <name type="scientific">Rhodopirellula baltica (strain DSM 10527 / NCIMB 13988 / SH1)</name>
    <dbReference type="NCBI Taxonomy" id="243090"/>
    <lineage>
        <taxon>Bacteria</taxon>
        <taxon>Pseudomonadati</taxon>
        <taxon>Planctomycetota</taxon>
        <taxon>Planctomycetia</taxon>
        <taxon>Pirellulales</taxon>
        <taxon>Pirellulaceae</taxon>
        <taxon>Rhodopirellula</taxon>
    </lineage>
</organism>
<reference evidence="1 2" key="1">
    <citation type="journal article" date="2003" name="Proc. Natl. Acad. Sci. U.S.A.">
        <title>Complete genome sequence of the marine planctomycete Pirellula sp. strain 1.</title>
        <authorList>
            <person name="Gloeckner F.O."/>
            <person name="Kube M."/>
            <person name="Bauer M."/>
            <person name="Teeling H."/>
            <person name="Lombardot T."/>
            <person name="Ludwig W."/>
            <person name="Gade D."/>
            <person name="Beck A."/>
            <person name="Borzym K."/>
            <person name="Heitmann K."/>
            <person name="Rabus R."/>
            <person name="Schlesner H."/>
            <person name="Amann R."/>
            <person name="Reinhardt R."/>
        </authorList>
    </citation>
    <scope>NUCLEOTIDE SEQUENCE [LARGE SCALE GENOMIC DNA]</scope>
    <source>
        <strain evidence="2">DSM 10527 / NCIMB 13988 / SH1</strain>
    </source>
</reference>
<dbReference type="EnsemblBacteria" id="CAD72588">
    <property type="protein sequence ID" value="CAD72588"/>
    <property type="gene ID" value="RB2370"/>
</dbReference>
<dbReference type="AlphaFoldDB" id="Q7UVY3"/>